<dbReference type="AlphaFoldDB" id="A0A1I2D5K0"/>
<dbReference type="EMBL" id="FOMX01000019">
    <property type="protein sequence ID" value="SFE75806.1"/>
    <property type="molecule type" value="Genomic_DNA"/>
</dbReference>
<evidence type="ECO:0000313" key="3">
    <source>
        <dbReference type="Proteomes" id="UP000199400"/>
    </source>
</evidence>
<dbReference type="Pfam" id="PF11747">
    <property type="entry name" value="RebB"/>
    <property type="match status" value="1"/>
</dbReference>
<proteinExistence type="predicted"/>
<dbReference type="RefSeq" id="WP_096328823.1">
    <property type="nucleotide sequence ID" value="NZ_FOMX01000019.1"/>
</dbReference>
<gene>
    <name evidence="2" type="ORF">SAMN02745121_05396</name>
</gene>
<dbReference type="Proteomes" id="UP000199400">
    <property type="component" value="Unassembled WGS sequence"/>
</dbReference>
<sequence>MTANDEAEAFARTASAVTQAVTRALAQLEAVLAAQRRGIVALAAVGGIELPALPAPAPALDDQVPKDMSEGTPASEAQDDPAGLARAALYQVAAHAIGMALHNAVTAQQHLNVLGQAVAAQAAARVLAGRGE</sequence>
<protein>
    <submittedName>
        <fullName evidence="2">Killing trait domain-containing protein</fullName>
    </submittedName>
</protein>
<reference evidence="3" key="1">
    <citation type="submission" date="2016-10" db="EMBL/GenBank/DDBJ databases">
        <authorList>
            <person name="Varghese N."/>
            <person name="Submissions S."/>
        </authorList>
    </citation>
    <scope>NUCLEOTIDE SEQUENCE [LARGE SCALE GENOMIC DNA]</scope>
    <source>
        <strain evidence="3">ATCC 25963</strain>
    </source>
</reference>
<evidence type="ECO:0000256" key="1">
    <source>
        <dbReference type="SAM" id="MobiDB-lite"/>
    </source>
</evidence>
<evidence type="ECO:0000313" key="2">
    <source>
        <dbReference type="EMBL" id="SFE75806.1"/>
    </source>
</evidence>
<accession>A0A1I2D5K0</accession>
<organism evidence="2 3">
    <name type="scientific">Nannocystis exedens</name>
    <dbReference type="NCBI Taxonomy" id="54"/>
    <lineage>
        <taxon>Bacteria</taxon>
        <taxon>Pseudomonadati</taxon>
        <taxon>Myxococcota</taxon>
        <taxon>Polyangia</taxon>
        <taxon>Nannocystales</taxon>
        <taxon>Nannocystaceae</taxon>
        <taxon>Nannocystis</taxon>
    </lineage>
</organism>
<dbReference type="InterPro" id="IPR021070">
    <property type="entry name" value="Killing_trait_RebB"/>
</dbReference>
<feature type="region of interest" description="Disordered" evidence="1">
    <location>
        <begin position="56"/>
        <end position="80"/>
    </location>
</feature>
<name>A0A1I2D5K0_9BACT</name>
<dbReference type="STRING" id="54.SAMN02745121_05396"/>
<keyword evidence="3" id="KW-1185">Reference proteome</keyword>